<evidence type="ECO:0000313" key="1">
    <source>
        <dbReference type="EMBL" id="MBI1708266.1"/>
    </source>
</evidence>
<proteinExistence type="predicted"/>
<dbReference type="Proteomes" id="UP001194414">
    <property type="component" value="Unassembled WGS sequence"/>
</dbReference>
<evidence type="ECO:0000313" key="2">
    <source>
        <dbReference type="Proteomes" id="UP001194414"/>
    </source>
</evidence>
<organism evidence="1 2">
    <name type="scientific">Lactobacillus crispatus</name>
    <dbReference type="NCBI Taxonomy" id="47770"/>
    <lineage>
        <taxon>Bacteria</taxon>
        <taxon>Bacillati</taxon>
        <taxon>Bacillota</taxon>
        <taxon>Bacilli</taxon>
        <taxon>Lactobacillales</taxon>
        <taxon>Lactobacillaceae</taxon>
        <taxon>Lactobacillus</taxon>
    </lineage>
</organism>
<protein>
    <submittedName>
        <fullName evidence="1">Uncharacterized protein</fullName>
    </submittedName>
</protein>
<name>A0AAW4DQJ5_9LACO</name>
<comment type="caution">
    <text evidence="1">The sequence shown here is derived from an EMBL/GenBank/DDBJ whole genome shotgun (WGS) entry which is preliminary data.</text>
</comment>
<accession>A0AAW4DQJ5</accession>
<reference evidence="1" key="1">
    <citation type="submission" date="2020-07" db="EMBL/GenBank/DDBJ databases">
        <title>Comparative genomics analyses of Lactobacillus crispatus isolated from different ecological niches.</title>
        <authorList>
            <person name="Mancino W."/>
            <person name="Mancabelli L."/>
            <person name="Lugli G.A."/>
            <person name="Milani C."/>
            <person name="Viappiani A."/>
            <person name="Anzalone R."/>
            <person name="Longhi G."/>
            <person name="Ventura M."/>
            <person name="Turroni F."/>
        </authorList>
    </citation>
    <scope>NUCLEOTIDE SEQUENCE</scope>
    <source>
        <strain evidence="1">LB65</strain>
    </source>
</reference>
<dbReference type="RefSeq" id="WP_198566592.1">
    <property type="nucleotide sequence ID" value="NZ_JACCPP010000022.1"/>
</dbReference>
<dbReference type="AlphaFoldDB" id="A0AAW4DQJ5"/>
<sequence>MSTDDPIMSREEAEIRIVAIKQLRSFLKSHKIKERSETGLLLSEFEKLLTDDFVNWTGKKESV</sequence>
<gene>
    <name evidence="1" type="ORF">HYQ56_1250</name>
</gene>
<dbReference type="EMBL" id="JACCPP010000022">
    <property type="protein sequence ID" value="MBI1708266.1"/>
    <property type="molecule type" value="Genomic_DNA"/>
</dbReference>